<feature type="compositionally biased region" description="Basic and acidic residues" evidence="11">
    <location>
        <begin position="329"/>
        <end position="344"/>
    </location>
</feature>
<evidence type="ECO:0000256" key="1">
    <source>
        <dbReference type="ARBA" id="ARBA00004220"/>
    </source>
</evidence>
<dbReference type="InterPro" id="IPR001680">
    <property type="entry name" value="WD40_rpt"/>
</dbReference>
<keyword evidence="14" id="KW-1185">Reference proteome</keyword>
<dbReference type="GO" id="GO:0031902">
    <property type="term" value="C:late endosome membrane"/>
    <property type="evidence" value="ECO:0007669"/>
    <property type="project" value="UniProtKB-SubCell"/>
</dbReference>
<evidence type="ECO:0000256" key="8">
    <source>
        <dbReference type="ARBA" id="ARBA00023054"/>
    </source>
</evidence>
<evidence type="ECO:0000256" key="11">
    <source>
        <dbReference type="SAM" id="MobiDB-lite"/>
    </source>
</evidence>
<feature type="compositionally biased region" description="Basic and acidic residues" evidence="11">
    <location>
        <begin position="311"/>
        <end position="321"/>
    </location>
</feature>
<keyword evidence="9" id="KW-0472">Membrane</keyword>
<sequence length="718" mass="80433">MASAVERMDDLVKEYLMYRGFTSTLKHLDSEIKTDKEKGFRVDKIIDQLQQFIQSYDLSALKDYWGYLDRKLFCRLEDVYRPTINKLRTSLFRYYLVYTVQLNRMEKTQEFFLKQALELQGQPEWRDWFSLPFVPSPELNPVFQPYFSRQWADTFLVSLHNFLMLLSFDSEAQRTINLQEENEQFRQMLFARLAEPRPKTDEEMVHHKLPSYVQNMDRLGDTDLDLVSSQRNMSLSTPTRNFFSTLLPQGKRVPAKTPQGAGSSPTQASMGRRDAAANSAKPKELPPSKDTKMATSSGGASDQLVRHRRHQDHEKERKELLSKPVTQSVEKRGEGADADPHPEGPGDVVDSPTNQTRAVGEAAGLVEQPFIKLSQEEYGEHHSSIMHCRVDCSGRRVASLDVDGVIKVWSFNPIMQTKATIMSKSPLLSLEWATKPDRLLLLGSGVGTVRLYDTEAKKNLYEMVIDDAHPRILSLACSPSGTSFVCSAAAHSARTSSLTDGGSRVVAPVSGQLLLWDTKTVKQQLQFSLEPGPVAINCTAFNHNGNLLVTGAADGVIRLFDMQRYETAMSWKAHDGEVYSVEFSYDENTVFSIGEDSKFVQWNIHRCGVKQSEYSLTQDATGPFVLSGYSGYKQVQMPHGRLFAFDSEGQHVLTCSNNGGLIYRLNEGENGLESVLPLGGHKAPVVTVDWCSAVDCGTCLTASMDGKIKLSTLLAQKS</sequence>
<proteinExistence type="inferred from homology"/>
<dbReference type="OrthoDB" id="193023at2759"/>
<evidence type="ECO:0000259" key="12">
    <source>
        <dbReference type="Pfam" id="PF23138"/>
    </source>
</evidence>
<dbReference type="GO" id="GO:0031901">
    <property type="term" value="C:early endosome membrane"/>
    <property type="evidence" value="ECO:0007669"/>
    <property type="project" value="UniProtKB-SubCell"/>
</dbReference>
<dbReference type="AlphaFoldDB" id="A0A9Q1EHF7"/>
<dbReference type="Proteomes" id="UP001152622">
    <property type="component" value="Chromosome 17"/>
</dbReference>
<feature type="region of interest" description="Disordered" evidence="11">
    <location>
        <begin position="238"/>
        <end position="354"/>
    </location>
</feature>
<dbReference type="InterPro" id="IPR039724">
    <property type="entry name" value="WDR91"/>
</dbReference>
<dbReference type="SMART" id="SM00320">
    <property type="entry name" value="WD40"/>
    <property type="match status" value="5"/>
</dbReference>
<feature type="compositionally biased region" description="Polar residues" evidence="11">
    <location>
        <begin position="238"/>
        <end position="247"/>
    </location>
</feature>
<dbReference type="InterPro" id="IPR056327">
    <property type="entry name" value="ARMC9_CTLH-like_dom"/>
</dbReference>
<dbReference type="Gene3D" id="2.130.10.10">
    <property type="entry name" value="YVTN repeat-like/Quinoprotein amine dehydrogenase"/>
    <property type="match status" value="3"/>
</dbReference>
<dbReference type="FunFam" id="2.130.10.10:FF:000276">
    <property type="entry name" value="WD repeat-containing protein 91"/>
    <property type="match status" value="1"/>
</dbReference>
<comment type="similarity">
    <text evidence="3">Belongs to the WD repeat WDR91 family.</text>
</comment>
<keyword evidence="7" id="KW-0967">Endosome</keyword>
<keyword evidence="5 10" id="KW-0853">WD repeat</keyword>
<evidence type="ECO:0000256" key="10">
    <source>
        <dbReference type="PROSITE-ProRule" id="PRU00221"/>
    </source>
</evidence>
<feature type="compositionally biased region" description="Basic and acidic residues" evidence="11">
    <location>
        <begin position="271"/>
        <end position="292"/>
    </location>
</feature>
<name>A0A9Q1EHF7_SYNKA</name>
<feature type="repeat" description="WD" evidence="10">
    <location>
        <begin position="529"/>
        <end position="570"/>
    </location>
</feature>
<feature type="domain" description="ARMC9 CTLH-like" evidence="12">
    <location>
        <begin position="47"/>
        <end position="164"/>
    </location>
</feature>
<feature type="compositionally biased region" description="Polar residues" evidence="11">
    <location>
        <begin position="260"/>
        <end position="269"/>
    </location>
</feature>
<evidence type="ECO:0000256" key="7">
    <source>
        <dbReference type="ARBA" id="ARBA00022753"/>
    </source>
</evidence>
<keyword evidence="8" id="KW-0175">Coiled coil</keyword>
<gene>
    <name evidence="13" type="ORF">SKAU_G00356180</name>
</gene>
<dbReference type="GO" id="GO:0045022">
    <property type="term" value="P:early endosome to late endosome transport"/>
    <property type="evidence" value="ECO:0007669"/>
    <property type="project" value="InterPro"/>
</dbReference>
<dbReference type="InterPro" id="IPR015943">
    <property type="entry name" value="WD40/YVTN_repeat-like_dom_sf"/>
</dbReference>
<dbReference type="SUPFAM" id="SSF50978">
    <property type="entry name" value="WD40 repeat-like"/>
    <property type="match status" value="1"/>
</dbReference>
<evidence type="ECO:0000256" key="9">
    <source>
        <dbReference type="ARBA" id="ARBA00023136"/>
    </source>
</evidence>
<feature type="repeat" description="WD" evidence="10">
    <location>
        <begin position="571"/>
        <end position="604"/>
    </location>
</feature>
<comment type="caution">
    <text evidence="13">The sequence shown here is derived from an EMBL/GenBank/DDBJ whole genome shotgun (WGS) entry which is preliminary data.</text>
</comment>
<dbReference type="GO" id="GO:0141039">
    <property type="term" value="F:phosphatidylinositol 3-kinase inhibitor activity"/>
    <property type="evidence" value="ECO:0007669"/>
    <property type="project" value="InterPro"/>
</dbReference>
<evidence type="ECO:0000256" key="3">
    <source>
        <dbReference type="ARBA" id="ARBA00006128"/>
    </source>
</evidence>
<protein>
    <recommendedName>
        <fullName evidence="4">WD repeat-containing protein 91</fullName>
    </recommendedName>
</protein>
<dbReference type="PANTHER" id="PTHR13083:SF3">
    <property type="entry name" value="WD REPEAT-CONTAINING PROTEIN 91"/>
    <property type="match status" value="1"/>
</dbReference>
<comment type="subcellular location">
    <subcellularLocation>
        <location evidence="1">Early endosome membrane</location>
        <topology evidence="1">Peripheral membrane protein</topology>
    </subcellularLocation>
    <subcellularLocation>
        <location evidence="2">Late endosome membrane</location>
    </subcellularLocation>
</comment>
<dbReference type="FunFam" id="2.130.10.10:FF:001230">
    <property type="entry name" value="WD repeat-containing protein 91"/>
    <property type="match status" value="1"/>
</dbReference>
<dbReference type="EMBL" id="JAINUF010000017">
    <property type="protein sequence ID" value="KAJ8338832.1"/>
    <property type="molecule type" value="Genomic_DNA"/>
</dbReference>
<evidence type="ECO:0000313" key="14">
    <source>
        <dbReference type="Proteomes" id="UP001152622"/>
    </source>
</evidence>
<evidence type="ECO:0000256" key="4">
    <source>
        <dbReference type="ARBA" id="ARBA00021116"/>
    </source>
</evidence>
<reference evidence="13" key="1">
    <citation type="journal article" date="2023" name="Science">
        <title>Genome structures resolve the early diversification of teleost fishes.</title>
        <authorList>
            <person name="Parey E."/>
            <person name="Louis A."/>
            <person name="Montfort J."/>
            <person name="Bouchez O."/>
            <person name="Roques C."/>
            <person name="Iampietro C."/>
            <person name="Lluch J."/>
            <person name="Castinel A."/>
            <person name="Donnadieu C."/>
            <person name="Desvignes T."/>
            <person name="Floi Bucao C."/>
            <person name="Jouanno E."/>
            <person name="Wen M."/>
            <person name="Mejri S."/>
            <person name="Dirks R."/>
            <person name="Jansen H."/>
            <person name="Henkel C."/>
            <person name="Chen W.J."/>
            <person name="Zahm M."/>
            <person name="Cabau C."/>
            <person name="Klopp C."/>
            <person name="Thompson A.W."/>
            <person name="Robinson-Rechavi M."/>
            <person name="Braasch I."/>
            <person name="Lecointre G."/>
            <person name="Bobe J."/>
            <person name="Postlethwait J.H."/>
            <person name="Berthelot C."/>
            <person name="Roest Crollius H."/>
            <person name="Guiguen Y."/>
        </authorList>
    </citation>
    <scope>NUCLEOTIDE SEQUENCE</scope>
    <source>
        <strain evidence="13">WJC10195</strain>
    </source>
</reference>
<evidence type="ECO:0000313" key="13">
    <source>
        <dbReference type="EMBL" id="KAJ8338832.1"/>
    </source>
</evidence>
<accession>A0A9Q1EHF7</accession>
<dbReference type="Pfam" id="PF23138">
    <property type="entry name" value="CTLH_Armc9"/>
    <property type="match status" value="1"/>
</dbReference>
<evidence type="ECO:0000256" key="2">
    <source>
        <dbReference type="ARBA" id="ARBA00004414"/>
    </source>
</evidence>
<organism evidence="13 14">
    <name type="scientific">Synaphobranchus kaupii</name>
    <name type="common">Kaup's arrowtooth eel</name>
    <dbReference type="NCBI Taxonomy" id="118154"/>
    <lineage>
        <taxon>Eukaryota</taxon>
        <taxon>Metazoa</taxon>
        <taxon>Chordata</taxon>
        <taxon>Craniata</taxon>
        <taxon>Vertebrata</taxon>
        <taxon>Euteleostomi</taxon>
        <taxon>Actinopterygii</taxon>
        <taxon>Neopterygii</taxon>
        <taxon>Teleostei</taxon>
        <taxon>Anguilliformes</taxon>
        <taxon>Synaphobranchidae</taxon>
        <taxon>Synaphobranchus</taxon>
    </lineage>
</organism>
<dbReference type="PROSITE" id="PS50082">
    <property type="entry name" value="WD_REPEATS_2"/>
    <property type="match status" value="2"/>
</dbReference>
<keyword evidence="6" id="KW-0677">Repeat</keyword>
<evidence type="ECO:0000256" key="6">
    <source>
        <dbReference type="ARBA" id="ARBA00022737"/>
    </source>
</evidence>
<dbReference type="PANTHER" id="PTHR13083">
    <property type="entry name" value="WD REPEAT-CONTAINING PROTEIN 91"/>
    <property type="match status" value="1"/>
</dbReference>
<dbReference type="GO" id="GO:0051898">
    <property type="term" value="P:negative regulation of phosphatidylinositol 3-kinase/protein kinase B signal transduction"/>
    <property type="evidence" value="ECO:0007669"/>
    <property type="project" value="InterPro"/>
</dbReference>
<evidence type="ECO:0000256" key="5">
    <source>
        <dbReference type="ARBA" id="ARBA00022574"/>
    </source>
</evidence>
<dbReference type="Pfam" id="PF00400">
    <property type="entry name" value="WD40"/>
    <property type="match status" value="3"/>
</dbReference>
<dbReference type="InterPro" id="IPR036322">
    <property type="entry name" value="WD40_repeat_dom_sf"/>
</dbReference>